<reference evidence="3 4" key="1">
    <citation type="submission" date="2019-02" db="EMBL/GenBank/DDBJ databases">
        <title>Deep-cultivation of Planctomycetes and their phenomic and genomic characterization uncovers novel biology.</title>
        <authorList>
            <person name="Wiegand S."/>
            <person name="Jogler M."/>
            <person name="Boedeker C."/>
            <person name="Pinto D."/>
            <person name="Vollmers J."/>
            <person name="Rivas-Marin E."/>
            <person name="Kohn T."/>
            <person name="Peeters S.H."/>
            <person name="Heuer A."/>
            <person name="Rast P."/>
            <person name="Oberbeckmann S."/>
            <person name="Bunk B."/>
            <person name="Jeske O."/>
            <person name="Meyerdierks A."/>
            <person name="Storesund J.E."/>
            <person name="Kallscheuer N."/>
            <person name="Luecker S."/>
            <person name="Lage O.M."/>
            <person name="Pohl T."/>
            <person name="Merkel B.J."/>
            <person name="Hornburger P."/>
            <person name="Mueller R.-W."/>
            <person name="Bruemmer F."/>
            <person name="Labrenz M."/>
            <person name="Spormann A.M."/>
            <person name="Op Den Camp H."/>
            <person name="Overmann J."/>
            <person name="Amann R."/>
            <person name="Jetten M.S.M."/>
            <person name="Mascher T."/>
            <person name="Medema M.H."/>
            <person name="Devos D.P."/>
            <person name="Kaster A.-K."/>
            <person name="Ovreas L."/>
            <person name="Rohde M."/>
            <person name="Galperin M.Y."/>
            <person name="Jogler C."/>
        </authorList>
    </citation>
    <scope>NUCLEOTIDE SEQUENCE [LARGE SCALE GENOMIC DNA]</scope>
    <source>
        <strain evidence="3 4">Pan54</strain>
    </source>
</reference>
<evidence type="ECO:0000313" key="3">
    <source>
        <dbReference type="EMBL" id="TWT60279.1"/>
    </source>
</evidence>
<dbReference type="Proteomes" id="UP000316095">
    <property type="component" value="Unassembled WGS sequence"/>
</dbReference>
<evidence type="ECO:0000313" key="4">
    <source>
        <dbReference type="Proteomes" id="UP000316095"/>
    </source>
</evidence>
<feature type="signal peptide" evidence="2">
    <location>
        <begin position="1"/>
        <end position="20"/>
    </location>
</feature>
<dbReference type="RefSeq" id="WP_146502428.1">
    <property type="nucleotide sequence ID" value="NZ_SJPG01000001.1"/>
</dbReference>
<dbReference type="AlphaFoldDB" id="A0A5C5XCF0"/>
<keyword evidence="2" id="KW-0732">Signal</keyword>
<dbReference type="EMBL" id="SJPG01000001">
    <property type="protein sequence ID" value="TWT60279.1"/>
    <property type="molecule type" value="Genomic_DNA"/>
</dbReference>
<evidence type="ECO:0008006" key="5">
    <source>
        <dbReference type="Google" id="ProtNLM"/>
    </source>
</evidence>
<sequence length="130" mass="13764" precursor="true">MNSAISIQKLLLLIPLFILAGCSGNDGPQRFDVSGTVTFEDQPAPRGSIVFTPDKSKGNSGPQGTAKIINGVYNTAKQGRGIVGGPHEVLIIVTNGDDATEDAELSGPLAEHTEQFDFPKETSEHNFAIQ</sequence>
<dbReference type="OrthoDB" id="289094at2"/>
<organism evidence="3 4">
    <name type="scientific">Rubinisphaera italica</name>
    <dbReference type="NCBI Taxonomy" id="2527969"/>
    <lineage>
        <taxon>Bacteria</taxon>
        <taxon>Pseudomonadati</taxon>
        <taxon>Planctomycetota</taxon>
        <taxon>Planctomycetia</taxon>
        <taxon>Planctomycetales</taxon>
        <taxon>Planctomycetaceae</taxon>
        <taxon>Rubinisphaera</taxon>
    </lineage>
</organism>
<keyword evidence="4" id="KW-1185">Reference proteome</keyword>
<feature type="chain" id="PRO_5022704576" description="Carboxypeptidase regulatory-like domain-containing protein" evidence="2">
    <location>
        <begin position="21"/>
        <end position="130"/>
    </location>
</feature>
<proteinExistence type="predicted"/>
<protein>
    <recommendedName>
        <fullName evidence="5">Carboxypeptidase regulatory-like domain-containing protein</fullName>
    </recommendedName>
</protein>
<evidence type="ECO:0000256" key="2">
    <source>
        <dbReference type="SAM" id="SignalP"/>
    </source>
</evidence>
<comment type="caution">
    <text evidence="3">The sequence shown here is derived from an EMBL/GenBank/DDBJ whole genome shotgun (WGS) entry which is preliminary data.</text>
</comment>
<accession>A0A5C5XCF0</accession>
<feature type="region of interest" description="Disordered" evidence="1">
    <location>
        <begin position="44"/>
        <end position="63"/>
    </location>
</feature>
<gene>
    <name evidence="3" type="ORF">Pan54_09930</name>
</gene>
<evidence type="ECO:0000256" key="1">
    <source>
        <dbReference type="SAM" id="MobiDB-lite"/>
    </source>
</evidence>
<name>A0A5C5XCF0_9PLAN</name>